<dbReference type="GO" id="GO:0005524">
    <property type="term" value="F:ATP binding"/>
    <property type="evidence" value="ECO:0007669"/>
    <property type="project" value="UniProtKB-KW"/>
</dbReference>
<feature type="compositionally biased region" description="Basic and acidic residues" evidence="8">
    <location>
        <begin position="651"/>
        <end position="663"/>
    </location>
</feature>
<feature type="compositionally biased region" description="Polar residues" evidence="8">
    <location>
        <begin position="453"/>
        <end position="470"/>
    </location>
</feature>
<dbReference type="InterPro" id="IPR005580">
    <property type="entry name" value="DbpA/CsdA_RNA-bd_dom"/>
</dbReference>
<dbReference type="Pfam" id="PF25399">
    <property type="entry name" value="DeaD_dimer"/>
    <property type="match status" value="1"/>
</dbReference>
<sequence>MEETKTFAEFAISEELLQAIGDMGFEEPTPIQVMAIPQILDGKDVTGQAQTGTGKTAAFGIPIIERLDPDNKNVQALVLSPTRELAIQTAEEFSRLMKYKKGLNVVPIYGGQPIDRQLRALKGNVQVVIGTPGRVIDHIKRGTLHLDSISMFILDEADQMLDMGFRDDIEDIFRDTPKNRQTILFSATMPQPILDITRRFQHDPQFLKITRKELTVPQIEQTYIEVRERDKLEALCRTLDMNNPELALVFCNTKRTVDDLMSRMQARGYFVEALHGDMKQQQRDRVMARFRAGTIDVLIATDVAARGIDVDDVDIVFNYDVPQDVEYYVHRIGRTARAGRTGKSVTFVAPREIYKLRDIQRYAKIQIAKTPLPTLDDVAEMKQQIFLDKVRDIMAAGNLELYLPLVEQLLETETEADSESAAEVTSIQVAAALLKMHLDSGKNAGQSEEIKPLQSSPSVSENVTPGTVDNSGAEPGMVRFRISLGKNQQIRPKDIVGAFAGECDIPGSSIGRIDLYNNYSYVDVPLEHANLVAEVMGSKTIRGQELEISIAAPRTAEEEEHERDQNKGGDRRGGSSGGYRSGGSSNSGGDRRSYSNNRGGSSYGNRSGGSNYRSGDRSSGSGERRSYGSSGSSGSGDRRSFSRGSSGSGAPRRDSGHGFYGRD</sequence>
<protein>
    <recommendedName>
        <fullName evidence="1">RNA helicase</fullName>
        <ecNumber evidence="1">3.6.4.13</ecNumber>
    </recommendedName>
</protein>
<dbReference type="InterPro" id="IPR027417">
    <property type="entry name" value="P-loop_NTPase"/>
</dbReference>
<comment type="caution">
    <text evidence="12">The sequence shown here is derived from an EMBL/GenBank/DDBJ whole genome shotgun (WGS) entry which is preliminary data.</text>
</comment>
<evidence type="ECO:0000259" key="9">
    <source>
        <dbReference type="PROSITE" id="PS51192"/>
    </source>
</evidence>
<dbReference type="Pfam" id="PF00271">
    <property type="entry name" value="Helicase_C"/>
    <property type="match status" value="1"/>
</dbReference>
<feature type="region of interest" description="Disordered" evidence="8">
    <location>
        <begin position="443"/>
        <end position="474"/>
    </location>
</feature>
<dbReference type="Gene3D" id="3.30.70.330">
    <property type="match status" value="1"/>
</dbReference>
<dbReference type="Pfam" id="PF03880">
    <property type="entry name" value="DbpA"/>
    <property type="match status" value="1"/>
</dbReference>
<keyword evidence="6" id="KW-0067">ATP-binding</keyword>
<feature type="region of interest" description="Disordered" evidence="8">
    <location>
        <begin position="549"/>
        <end position="663"/>
    </location>
</feature>
<dbReference type="InterPro" id="IPR001650">
    <property type="entry name" value="Helicase_C-like"/>
</dbReference>
<dbReference type="GO" id="GO:0033592">
    <property type="term" value="F:RNA strand annealing activity"/>
    <property type="evidence" value="ECO:0007669"/>
    <property type="project" value="TreeGrafter"/>
</dbReference>
<dbReference type="PROSITE" id="PS51195">
    <property type="entry name" value="Q_MOTIF"/>
    <property type="match status" value="1"/>
</dbReference>
<evidence type="ECO:0000256" key="6">
    <source>
        <dbReference type="ARBA" id="ARBA00022840"/>
    </source>
</evidence>
<dbReference type="InterPro" id="IPR044742">
    <property type="entry name" value="DEAD/DEAH_RhlB"/>
</dbReference>
<evidence type="ECO:0000313" key="12">
    <source>
        <dbReference type="EMBL" id="MPL83284.1"/>
    </source>
</evidence>
<keyword evidence="7" id="KW-0346">Stress response</keyword>
<feature type="compositionally biased region" description="Basic and acidic residues" evidence="8">
    <location>
        <begin position="562"/>
        <end position="573"/>
    </location>
</feature>
<evidence type="ECO:0000256" key="1">
    <source>
        <dbReference type="ARBA" id="ARBA00012552"/>
    </source>
</evidence>
<dbReference type="SMART" id="SM00487">
    <property type="entry name" value="DEXDc"/>
    <property type="match status" value="1"/>
</dbReference>
<dbReference type="GO" id="GO:0009409">
    <property type="term" value="P:response to cold"/>
    <property type="evidence" value="ECO:0007669"/>
    <property type="project" value="TreeGrafter"/>
</dbReference>
<evidence type="ECO:0000256" key="7">
    <source>
        <dbReference type="ARBA" id="ARBA00023016"/>
    </source>
</evidence>
<proteinExistence type="predicted"/>
<dbReference type="EMBL" id="VSSQ01000174">
    <property type="protein sequence ID" value="MPL83284.1"/>
    <property type="molecule type" value="Genomic_DNA"/>
</dbReference>
<feature type="compositionally biased region" description="Low complexity" evidence="8">
    <location>
        <begin position="582"/>
        <end position="632"/>
    </location>
</feature>
<dbReference type="InterPro" id="IPR012677">
    <property type="entry name" value="Nucleotide-bd_a/b_plait_sf"/>
</dbReference>
<dbReference type="CDD" id="cd00268">
    <property type="entry name" value="DEADc"/>
    <property type="match status" value="1"/>
</dbReference>
<dbReference type="FunFam" id="3.40.50.300:FF:000108">
    <property type="entry name" value="ATP-dependent RNA helicase RhlE"/>
    <property type="match status" value="1"/>
</dbReference>
<dbReference type="SMART" id="SM00490">
    <property type="entry name" value="HELICc"/>
    <property type="match status" value="1"/>
</dbReference>
<dbReference type="SUPFAM" id="SSF52540">
    <property type="entry name" value="P-loop containing nucleoside triphosphate hydrolases"/>
    <property type="match status" value="1"/>
</dbReference>
<feature type="domain" description="Helicase ATP-binding" evidence="9">
    <location>
        <begin position="36"/>
        <end position="207"/>
    </location>
</feature>
<dbReference type="GO" id="GO:0016787">
    <property type="term" value="F:hydrolase activity"/>
    <property type="evidence" value="ECO:0007669"/>
    <property type="project" value="UniProtKB-KW"/>
</dbReference>
<feature type="domain" description="DEAD-box RNA helicase Q" evidence="11">
    <location>
        <begin position="5"/>
        <end position="33"/>
    </location>
</feature>
<evidence type="ECO:0000256" key="5">
    <source>
        <dbReference type="ARBA" id="ARBA00022806"/>
    </source>
</evidence>
<dbReference type="CDD" id="cd12252">
    <property type="entry name" value="RRM_DbpA"/>
    <property type="match status" value="1"/>
</dbReference>
<dbReference type="PROSITE" id="PS51194">
    <property type="entry name" value="HELICASE_CTER"/>
    <property type="match status" value="1"/>
</dbReference>
<keyword evidence="4 12" id="KW-0378">Hydrolase</keyword>
<dbReference type="PROSITE" id="PS51192">
    <property type="entry name" value="HELICASE_ATP_BIND_1"/>
    <property type="match status" value="1"/>
</dbReference>
<dbReference type="InterPro" id="IPR057325">
    <property type="entry name" value="DeaD_dimer"/>
</dbReference>
<evidence type="ECO:0000259" key="10">
    <source>
        <dbReference type="PROSITE" id="PS51194"/>
    </source>
</evidence>
<evidence type="ECO:0000256" key="2">
    <source>
        <dbReference type="ARBA" id="ARBA00022490"/>
    </source>
</evidence>
<accession>A0A644UWL8</accession>
<evidence type="ECO:0000256" key="3">
    <source>
        <dbReference type="ARBA" id="ARBA00022741"/>
    </source>
</evidence>
<dbReference type="Pfam" id="PF00270">
    <property type="entry name" value="DEAD"/>
    <property type="match status" value="1"/>
</dbReference>
<organism evidence="12">
    <name type="scientific">bioreactor metagenome</name>
    <dbReference type="NCBI Taxonomy" id="1076179"/>
    <lineage>
        <taxon>unclassified sequences</taxon>
        <taxon>metagenomes</taxon>
        <taxon>ecological metagenomes</taxon>
    </lineage>
</organism>
<dbReference type="AlphaFoldDB" id="A0A644UWL8"/>
<dbReference type="GO" id="GO:0005829">
    <property type="term" value="C:cytosol"/>
    <property type="evidence" value="ECO:0007669"/>
    <property type="project" value="TreeGrafter"/>
</dbReference>
<dbReference type="EC" id="3.6.4.13" evidence="1"/>
<dbReference type="InterPro" id="IPR011545">
    <property type="entry name" value="DEAD/DEAH_box_helicase_dom"/>
</dbReference>
<dbReference type="PANTHER" id="PTHR47963:SF8">
    <property type="entry name" value="ATP-DEPENDENT RNA HELICASE DEAD"/>
    <property type="match status" value="1"/>
</dbReference>
<feature type="domain" description="Helicase C-terminal" evidence="10">
    <location>
        <begin position="218"/>
        <end position="378"/>
    </location>
</feature>
<reference evidence="12" key="1">
    <citation type="submission" date="2019-08" db="EMBL/GenBank/DDBJ databases">
        <authorList>
            <person name="Kucharzyk K."/>
            <person name="Murdoch R.W."/>
            <person name="Higgins S."/>
            <person name="Loffler F."/>
        </authorList>
    </citation>
    <scope>NUCLEOTIDE SEQUENCE</scope>
</reference>
<gene>
    <name evidence="12" type="primary">deaD_13</name>
    <name evidence="12" type="ORF">SDC9_29236</name>
</gene>
<evidence type="ECO:0000259" key="11">
    <source>
        <dbReference type="PROSITE" id="PS51195"/>
    </source>
</evidence>
<evidence type="ECO:0000256" key="8">
    <source>
        <dbReference type="SAM" id="MobiDB-lite"/>
    </source>
</evidence>
<dbReference type="GO" id="GO:0003724">
    <property type="term" value="F:RNA helicase activity"/>
    <property type="evidence" value="ECO:0007669"/>
    <property type="project" value="UniProtKB-EC"/>
</dbReference>
<evidence type="ECO:0000256" key="4">
    <source>
        <dbReference type="ARBA" id="ARBA00022801"/>
    </source>
</evidence>
<dbReference type="PANTHER" id="PTHR47963">
    <property type="entry name" value="DEAD-BOX ATP-DEPENDENT RNA HELICASE 47, MITOCHONDRIAL"/>
    <property type="match status" value="1"/>
</dbReference>
<dbReference type="InterPro" id="IPR014014">
    <property type="entry name" value="RNA_helicase_DEAD_Q_motif"/>
</dbReference>
<keyword evidence="3" id="KW-0547">Nucleotide-binding</keyword>
<keyword evidence="5 12" id="KW-0347">Helicase</keyword>
<dbReference type="GO" id="GO:0005840">
    <property type="term" value="C:ribosome"/>
    <property type="evidence" value="ECO:0007669"/>
    <property type="project" value="TreeGrafter"/>
</dbReference>
<keyword evidence="2" id="KW-0963">Cytoplasm</keyword>
<dbReference type="Gene3D" id="3.40.50.300">
    <property type="entry name" value="P-loop containing nucleotide triphosphate hydrolases"/>
    <property type="match status" value="2"/>
</dbReference>
<dbReference type="InterPro" id="IPR050547">
    <property type="entry name" value="DEAD_box_RNA_helicases"/>
</dbReference>
<name>A0A644UWL8_9ZZZZ</name>
<dbReference type="CDD" id="cd18787">
    <property type="entry name" value="SF2_C_DEAD"/>
    <property type="match status" value="1"/>
</dbReference>
<dbReference type="InterPro" id="IPR014001">
    <property type="entry name" value="Helicase_ATP-bd"/>
</dbReference>